<dbReference type="InterPro" id="IPR001387">
    <property type="entry name" value="Cro/C1-type_HTH"/>
</dbReference>
<dbReference type="AlphaFoldDB" id="A0AB39UBY0"/>
<gene>
    <name evidence="4" type="ORF">QN062_06040</name>
    <name evidence="3" type="ORF">QN216_00235</name>
    <name evidence="2" type="ORF">QN217_10210</name>
</gene>
<dbReference type="PROSITE" id="PS50943">
    <property type="entry name" value="HTH_CROC1"/>
    <property type="match status" value="1"/>
</dbReference>
<organism evidence="2">
    <name type="scientific">Bifidobacterium fermentum</name>
    <dbReference type="NCBI Taxonomy" id="3059035"/>
    <lineage>
        <taxon>Bacteria</taxon>
        <taxon>Bacillati</taxon>
        <taxon>Actinomycetota</taxon>
        <taxon>Actinomycetes</taxon>
        <taxon>Bifidobacteriales</taxon>
        <taxon>Bifidobacteriaceae</taxon>
        <taxon>Bifidobacterium</taxon>
    </lineage>
</organism>
<evidence type="ECO:0000313" key="2">
    <source>
        <dbReference type="EMBL" id="XDS46478.1"/>
    </source>
</evidence>
<evidence type="ECO:0000313" key="3">
    <source>
        <dbReference type="EMBL" id="XDS48741.1"/>
    </source>
</evidence>
<dbReference type="EMBL" id="CP129682">
    <property type="protein sequence ID" value="XDS48741.1"/>
    <property type="molecule type" value="Genomic_DNA"/>
</dbReference>
<evidence type="ECO:0000259" key="1">
    <source>
        <dbReference type="PROSITE" id="PS50943"/>
    </source>
</evidence>
<dbReference type="CDD" id="cd00093">
    <property type="entry name" value="HTH_XRE"/>
    <property type="match status" value="1"/>
</dbReference>
<protein>
    <submittedName>
        <fullName evidence="2">Helix-turn-helix transcriptional regulator</fullName>
    </submittedName>
</protein>
<dbReference type="Pfam" id="PF01381">
    <property type="entry name" value="HTH_3"/>
    <property type="match status" value="1"/>
</dbReference>
<dbReference type="InterPro" id="IPR010982">
    <property type="entry name" value="Lambda_DNA-bd_dom_sf"/>
</dbReference>
<feature type="domain" description="HTH cro/C1-type" evidence="1">
    <location>
        <begin position="21"/>
        <end position="81"/>
    </location>
</feature>
<sequence length="92" mass="10341">MPHTSLPTDWPAFAKRLGINIQRRRVERELSQESVAFGANLSRFTYQQLEKGESRPGTPANPSLSNIMAISEVLNVDLGELLPQPWPDLRAK</sequence>
<dbReference type="SMART" id="SM00530">
    <property type="entry name" value="HTH_XRE"/>
    <property type="match status" value="1"/>
</dbReference>
<dbReference type="Gene3D" id="1.10.260.40">
    <property type="entry name" value="lambda repressor-like DNA-binding domains"/>
    <property type="match status" value="1"/>
</dbReference>
<reference evidence="2" key="1">
    <citation type="submission" date="2023-07" db="EMBL/GenBank/DDBJ databases">
        <title>Bifidobacterium aquikefiriaerophilum sp. nov. and Bifidobacterium eccum sp. nov., isolated from water kefir.</title>
        <authorList>
            <person name="Breselge S."/>
            <person name="Bellassi P."/>
            <person name="Barcenilla C."/>
            <person name="Alvarez-Ordonez A."/>
            <person name="Morelli L."/>
            <person name="Cotter P.D."/>
        </authorList>
    </citation>
    <scope>NUCLEOTIDE SEQUENCE</scope>
    <source>
        <strain evidence="4">WK012_4_13</strain>
        <strain evidence="3">WK013_4_14</strain>
        <strain evidence="2">WK048_4_13</strain>
    </source>
</reference>
<dbReference type="KEGG" id="bfk:QN062_06040"/>
<evidence type="ECO:0000313" key="4">
    <source>
        <dbReference type="EMBL" id="XDS49968.1"/>
    </source>
</evidence>
<name>A0AB39UBY0_9BIFI</name>
<proteinExistence type="predicted"/>
<dbReference type="RefSeq" id="WP_369340939.1">
    <property type="nucleotide sequence ID" value="NZ_CP129675.1"/>
</dbReference>
<dbReference type="SUPFAM" id="SSF47413">
    <property type="entry name" value="lambda repressor-like DNA-binding domains"/>
    <property type="match status" value="1"/>
</dbReference>
<dbReference type="EMBL" id="CP129675">
    <property type="protein sequence ID" value="XDS46478.1"/>
    <property type="molecule type" value="Genomic_DNA"/>
</dbReference>
<dbReference type="EMBL" id="CP129683">
    <property type="protein sequence ID" value="XDS49968.1"/>
    <property type="molecule type" value="Genomic_DNA"/>
</dbReference>
<accession>A0AB39UBY0</accession>
<dbReference type="GO" id="GO:0003677">
    <property type="term" value="F:DNA binding"/>
    <property type="evidence" value="ECO:0007669"/>
    <property type="project" value="InterPro"/>
</dbReference>